<reference evidence="2 3" key="1">
    <citation type="journal article" date="2018" name="Front. Microbiol.">
        <title>Novel Insights Into Bacterial Dimethylsulfoniopropionate Catabolism in the East China Sea.</title>
        <authorList>
            <person name="Liu J."/>
            <person name="Liu J."/>
            <person name="Zhang S.H."/>
            <person name="Liang J."/>
            <person name="Lin H."/>
            <person name="Song D."/>
            <person name="Yang G.P."/>
            <person name="Todd J.D."/>
            <person name="Zhang X.H."/>
        </authorList>
    </citation>
    <scope>NUCLEOTIDE SEQUENCE [LARGE SCALE GENOMIC DNA]</scope>
    <source>
        <strain evidence="2 3">ZYFD042</strain>
    </source>
</reference>
<dbReference type="GO" id="GO:0008168">
    <property type="term" value="F:methyltransferase activity"/>
    <property type="evidence" value="ECO:0007669"/>
    <property type="project" value="UniProtKB-KW"/>
</dbReference>
<name>A0A3S3LKB6_9MICO</name>
<dbReference type="InterPro" id="IPR029063">
    <property type="entry name" value="SAM-dependent_MTases_sf"/>
</dbReference>
<dbReference type="CDD" id="cd02440">
    <property type="entry name" value="AdoMet_MTases"/>
    <property type="match status" value="1"/>
</dbReference>
<evidence type="ECO:0000313" key="2">
    <source>
        <dbReference type="EMBL" id="RWR18850.1"/>
    </source>
</evidence>
<evidence type="ECO:0000259" key="1">
    <source>
        <dbReference type="Pfam" id="PF13649"/>
    </source>
</evidence>
<dbReference type="OrthoDB" id="3172472at2"/>
<dbReference type="Gene3D" id="3.40.50.150">
    <property type="entry name" value="Vaccinia Virus protein VP39"/>
    <property type="match status" value="1"/>
</dbReference>
<keyword evidence="2" id="KW-0489">Methyltransferase</keyword>
<comment type="caution">
    <text evidence="2">The sequence shown here is derived from an EMBL/GenBank/DDBJ whole genome shotgun (WGS) entry which is preliminary data.</text>
</comment>
<dbReference type="InterPro" id="IPR049690">
    <property type="entry name" value="Daptide_MTase"/>
</dbReference>
<sequence>MTAPLTDSVRRRLADAGCVAAPCDVYVGDGARFYDDLVGPDRSEIREVLEVARRRGPAVLDLAAGSGRLTLPLLRAGKEVTALDLSPDMLARLRAALPIAVSCELVIGDMCDLDLGRSFDLIVLGATSITLLERPDRRRLFTAVRRHLGAGGSFLLSIAGTAASVSLRASTDREITVGPTVYLQSQQVEAAHRIVNWMPLPLPPAPGPARVLTTRLQLVDEATVADELRDAGFLPPDVLPVRSSGVAPGEGMVLLHARPDTEARDDA</sequence>
<feature type="domain" description="Methyltransferase" evidence="1">
    <location>
        <begin position="59"/>
        <end position="152"/>
    </location>
</feature>
<gene>
    <name evidence="2" type="ORF">D8Y23_08765</name>
</gene>
<dbReference type="SUPFAM" id="SSF53335">
    <property type="entry name" value="S-adenosyl-L-methionine-dependent methyltransferases"/>
    <property type="match status" value="1"/>
</dbReference>
<keyword evidence="2" id="KW-0808">Transferase</keyword>
<evidence type="ECO:0000313" key="3">
    <source>
        <dbReference type="Proteomes" id="UP000285970"/>
    </source>
</evidence>
<protein>
    <submittedName>
        <fullName evidence="2">Class I SAM-dependent methyltransferase</fullName>
    </submittedName>
</protein>
<proteinExistence type="predicted"/>
<accession>A0A3S3LKB6</accession>
<dbReference type="Pfam" id="PF13649">
    <property type="entry name" value="Methyltransf_25"/>
    <property type="match status" value="1"/>
</dbReference>
<dbReference type="Proteomes" id="UP000285970">
    <property type="component" value="Unassembled WGS sequence"/>
</dbReference>
<organism evidence="2 3">
    <name type="scientific">Microbacterium enclense</name>
    <dbReference type="NCBI Taxonomy" id="993073"/>
    <lineage>
        <taxon>Bacteria</taxon>
        <taxon>Bacillati</taxon>
        <taxon>Actinomycetota</taxon>
        <taxon>Actinomycetes</taxon>
        <taxon>Micrococcales</taxon>
        <taxon>Microbacteriaceae</taxon>
        <taxon>Microbacterium</taxon>
    </lineage>
</organism>
<dbReference type="InterPro" id="IPR041698">
    <property type="entry name" value="Methyltransf_25"/>
</dbReference>
<dbReference type="GO" id="GO:0032259">
    <property type="term" value="P:methylation"/>
    <property type="evidence" value="ECO:0007669"/>
    <property type="project" value="UniProtKB-KW"/>
</dbReference>
<dbReference type="EMBL" id="RBZY01000027">
    <property type="protein sequence ID" value="RWR18850.1"/>
    <property type="molecule type" value="Genomic_DNA"/>
</dbReference>
<dbReference type="RefSeq" id="WP_128217771.1">
    <property type="nucleotide sequence ID" value="NZ_RBZY01000027.1"/>
</dbReference>
<dbReference type="AlphaFoldDB" id="A0A3S3LKB6"/>
<dbReference type="NCBIfam" id="NF041820">
    <property type="entry name" value="daptide_MTase"/>
    <property type="match status" value="1"/>
</dbReference>